<feature type="compositionally biased region" description="Polar residues" evidence="6">
    <location>
        <begin position="636"/>
        <end position="647"/>
    </location>
</feature>
<dbReference type="AlphaFoldDB" id="A0A7L3LJN4"/>
<organism evidence="8 9">
    <name type="scientific">Turnix velox</name>
    <name type="common">Little buttonquail</name>
    <dbReference type="NCBI Taxonomy" id="2529409"/>
    <lineage>
        <taxon>Eukaryota</taxon>
        <taxon>Metazoa</taxon>
        <taxon>Chordata</taxon>
        <taxon>Craniata</taxon>
        <taxon>Vertebrata</taxon>
        <taxon>Euteleostomi</taxon>
        <taxon>Archelosauria</taxon>
        <taxon>Archosauria</taxon>
        <taxon>Dinosauria</taxon>
        <taxon>Saurischia</taxon>
        <taxon>Theropoda</taxon>
        <taxon>Coelurosauria</taxon>
        <taxon>Aves</taxon>
        <taxon>Neognathae</taxon>
        <taxon>Neoaves</taxon>
        <taxon>Charadriiformes</taxon>
        <taxon>Turnicidae</taxon>
        <taxon>Turnix</taxon>
    </lineage>
</organism>
<dbReference type="PANTHER" id="PTHR23005">
    <property type="entry name" value="RETINITIS PIGMENTOSA 1 PROTEIN"/>
    <property type="match status" value="1"/>
</dbReference>
<dbReference type="GO" id="GO:0042461">
    <property type="term" value="P:photoreceptor cell development"/>
    <property type="evidence" value="ECO:0007669"/>
    <property type="project" value="TreeGrafter"/>
</dbReference>
<evidence type="ECO:0000313" key="8">
    <source>
        <dbReference type="EMBL" id="NXU53861.1"/>
    </source>
</evidence>
<keyword evidence="5" id="KW-0966">Cell projection</keyword>
<evidence type="ECO:0000256" key="1">
    <source>
        <dbReference type="ARBA" id="ARBA00004316"/>
    </source>
</evidence>
<dbReference type="OrthoDB" id="1738954at2759"/>
<dbReference type="InterPro" id="IPR036572">
    <property type="entry name" value="Doublecortin_dom_sf"/>
</dbReference>
<sequence>MSETPSTSCSVNHPNSSESEQSVFTRHFNVTEPVVAKRICFYKSGDPQFNGIKMVVNNRSYKTFDALLDSLSKRVPLPFGVRNISTPKGRHSITNLEDLEDGKSYICSHQRRMKPINLERASKKPLPWQISRPVSARRRAVQLARGNEDGFGHRESKITTPKKMLVYKNGDVRLRRTIVLGKKNTQTFEAFLDYMSELMQYPVAKLYTTNGRKVANLQALVLCSGAVVAAGREPFKPSNYESLGYSHPAKLLGIANRVYPKSNAKSENENTETNSSTRSQILSDSSDKGSSNDNASNDNNSDSSYAPNGHNSIEGNQVVTSENLSVAQYEDDIEKSVHLNQDGSITVEMKVRFKIKEEETIKWTTTVSRAGFSDDKNATICNSAMHVEDCLSDINVAEHIKSKDAQFLESYSKEEGDSLQQFNAEVSEKESDSDLKNTGCNVCKNNSSADLDVSNVPEDSIRPRFHRPPTPGPRRVRQKKSVVESVTLVSEKEVQEKTIGQFSYSEEIQNGENKSEYCMVAHSSRKKSSISSQKFSDMNDSDLIKLSSKNIKEEMLFKVSHKSNDLIETTNRKTVDMPDEDESVQNILEKSIMEQGTYNSLVSTCKANISGFMPSSKTYQAARSSSADHIHESHSVHSSCPEHNQTKMVPPCSKAPAEKIDSKTGFYPVSESENQISVSAEPVRPTHVADDSQSVSSLAKKKKRKASKFLEQGTHENQKDEEVSGIIKSEGMHITSKTTQDSATQGMDSYSKMSQKEGRVVFLKNNDGSNNSDKSIYPEDEFSHQGSVDQSGILSNKKSRSNKTKLGKVKLKSGKKHSLVSSPKSEDGLIVVDSNNESECSQNTMNTEREGTHHTTNSFEEMTNSSEFSKPLSEVPKNLNLKEEEKNILKNLSSNKEKKQKRMKKNLGKGANKLNMSENAITLDALKQECFQEEISDHSPENYVQTWLKNFLPNSVLPPIHKKEGIGDNSNDCNFPKENTDAFIDKETRLITNEVHVTTKNHLVEHNLSKKTLKPICDFGTSNESAQDSGEKRIDSVVHANTTIVEEAKYSIKSEFHHDSKLHLFHEIHDNDKKKSEVEIQDSNLCQRKSEVAVQVDCTIANEKMGIDIQNNCMSSMLLHELQSTLFHLQKEHTGCKEKACSLSDLSPSAFGSSSNVLLAWLLVLNLRESLIGTIKDDMQKTSCSCSEIFTQLQFLKQTTFIDKVDELKAAFSHFQQSTENNLLQFESELKKQNPTCCHEHMPTAEIHNDIHLHENEKLVELCIPQDSV</sequence>
<evidence type="ECO:0000256" key="4">
    <source>
        <dbReference type="ARBA" id="ARBA00022737"/>
    </source>
</evidence>
<reference evidence="8 9" key="1">
    <citation type="submission" date="2019-09" db="EMBL/GenBank/DDBJ databases">
        <title>Bird 10,000 Genomes (B10K) Project - Family phase.</title>
        <authorList>
            <person name="Zhang G."/>
        </authorList>
    </citation>
    <scope>NUCLEOTIDE SEQUENCE [LARGE SCALE GENOMIC DNA]</scope>
    <source>
        <strain evidence="8">B10K-DU-029-46</strain>
    </source>
</reference>
<feature type="compositionally biased region" description="Polar residues" evidence="6">
    <location>
        <begin position="305"/>
        <end position="315"/>
    </location>
</feature>
<comment type="caution">
    <text evidence="8">The sequence shown here is derived from an EMBL/GenBank/DDBJ whole genome shotgun (WGS) entry which is preliminary data.</text>
</comment>
<feature type="compositionally biased region" description="Basic and acidic residues" evidence="6">
    <location>
        <begin position="713"/>
        <end position="722"/>
    </location>
</feature>
<feature type="domain" description="Doublecortin" evidence="7">
    <location>
        <begin position="37"/>
        <end position="119"/>
    </location>
</feature>
<dbReference type="GO" id="GO:0035082">
    <property type="term" value="P:axoneme assembly"/>
    <property type="evidence" value="ECO:0007669"/>
    <property type="project" value="TreeGrafter"/>
</dbReference>
<feature type="compositionally biased region" description="Low complexity" evidence="6">
    <location>
        <begin position="288"/>
        <end position="304"/>
    </location>
</feature>
<dbReference type="PANTHER" id="PTHR23005:SF4">
    <property type="entry name" value="OXYGEN-REGULATED PROTEIN 1"/>
    <property type="match status" value="1"/>
</dbReference>
<dbReference type="GO" id="GO:0005930">
    <property type="term" value="C:axoneme"/>
    <property type="evidence" value="ECO:0007669"/>
    <property type="project" value="TreeGrafter"/>
</dbReference>
<dbReference type="Pfam" id="PF03607">
    <property type="entry name" value="DCX"/>
    <property type="match status" value="2"/>
</dbReference>
<gene>
    <name evidence="8" type="primary">Rp1</name>
    <name evidence="8" type="ORF">TURVEL_R05491</name>
</gene>
<dbReference type="SUPFAM" id="SSF89837">
    <property type="entry name" value="Doublecortin (DC)"/>
    <property type="match status" value="2"/>
</dbReference>
<feature type="compositionally biased region" description="Low complexity" evidence="6">
    <location>
        <begin position="764"/>
        <end position="775"/>
    </location>
</feature>
<dbReference type="InterPro" id="IPR003533">
    <property type="entry name" value="Doublecortin_dom"/>
</dbReference>
<dbReference type="GO" id="GO:0035556">
    <property type="term" value="P:intracellular signal transduction"/>
    <property type="evidence" value="ECO:0007669"/>
    <property type="project" value="InterPro"/>
</dbReference>
<feature type="region of interest" description="Disordered" evidence="6">
    <location>
        <begin position="671"/>
        <end position="826"/>
    </location>
</feature>
<accession>A0A7L3LJN4</accession>
<feature type="domain" description="Doublecortin" evidence="7">
    <location>
        <begin position="162"/>
        <end position="241"/>
    </location>
</feature>
<keyword evidence="3" id="KW-0963">Cytoplasm</keyword>
<feature type="compositionally biased region" description="Basic residues" evidence="6">
    <location>
        <begin position="797"/>
        <end position="818"/>
    </location>
</feature>
<feature type="compositionally biased region" description="Polar residues" evidence="6">
    <location>
        <begin position="784"/>
        <end position="796"/>
    </location>
</feature>
<dbReference type="GO" id="GO:0060041">
    <property type="term" value="P:retina development in camera-type eye"/>
    <property type="evidence" value="ECO:0007669"/>
    <property type="project" value="TreeGrafter"/>
</dbReference>
<dbReference type="SMART" id="SM00537">
    <property type="entry name" value="DCX"/>
    <property type="match status" value="2"/>
</dbReference>
<dbReference type="Proteomes" id="UP000582182">
    <property type="component" value="Unassembled WGS sequence"/>
</dbReference>
<name>A0A7L3LJN4_9CHAR</name>
<keyword evidence="4" id="KW-0677">Repeat</keyword>
<feature type="compositionally biased region" description="Polar residues" evidence="6">
    <location>
        <begin position="735"/>
        <end position="753"/>
    </location>
</feature>
<feature type="compositionally biased region" description="Basic residues" evidence="6">
    <location>
        <begin position="898"/>
        <end position="907"/>
    </location>
</feature>
<evidence type="ECO:0000256" key="6">
    <source>
        <dbReference type="SAM" id="MobiDB-lite"/>
    </source>
</evidence>
<evidence type="ECO:0000256" key="3">
    <source>
        <dbReference type="ARBA" id="ARBA00022490"/>
    </source>
</evidence>
<proteinExistence type="predicted"/>
<evidence type="ECO:0000256" key="2">
    <source>
        <dbReference type="ARBA" id="ARBA00004496"/>
    </source>
</evidence>
<feature type="non-terminal residue" evidence="8">
    <location>
        <position position="1"/>
    </location>
</feature>
<feature type="compositionally biased region" description="Basic and acidic residues" evidence="6">
    <location>
        <begin position="626"/>
        <end position="635"/>
    </location>
</feature>
<comment type="subcellular location">
    <subcellularLocation>
        <location evidence="1">Cell projection</location>
    </subcellularLocation>
    <subcellularLocation>
        <location evidence="2">Cytoplasm</location>
    </subcellularLocation>
</comment>
<feature type="region of interest" description="Disordered" evidence="6">
    <location>
        <begin position="892"/>
        <end position="912"/>
    </location>
</feature>
<feature type="region of interest" description="Disordered" evidence="6">
    <location>
        <begin position="263"/>
        <end position="315"/>
    </location>
</feature>
<dbReference type="CDD" id="cd17147">
    <property type="entry name" value="DCX2_RP1"/>
    <property type="match status" value="1"/>
</dbReference>
<dbReference type="CDD" id="cd17145">
    <property type="entry name" value="DCX1_RP1"/>
    <property type="match status" value="1"/>
</dbReference>
<dbReference type="Gene3D" id="3.10.20.230">
    <property type="entry name" value="Doublecortin domain"/>
    <property type="match status" value="2"/>
</dbReference>
<feature type="non-terminal residue" evidence="8">
    <location>
        <position position="1269"/>
    </location>
</feature>
<feature type="region of interest" description="Disordered" evidence="6">
    <location>
        <begin position="1"/>
        <end position="21"/>
    </location>
</feature>
<dbReference type="EMBL" id="VZTY01019036">
    <property type="protein sequence ID" value="NXU53861.1"/>
    <property type="molecule type" value="Genomic_DNA"/>
</dbReference>
<evidence type="ECO:0000313" key="9">
    <source>
        <dbReference type="Proteomes" id="UP000582182"/>
    </source>
</evidence>
<dbReference type="FunFam" id="3.10.20.230:FF:000006">
    <property type="entry name" value="Oxygen-regulated protein 1"/>
    <property type="match status" value="1"/>
</dbReference>
<keyword evidence="9" id="KW-1185">Reference proteome</keyword>
<protein>
    <submittedName>
        <fullName evidence="8">RP1 protein</fullName>
    </submittedName>
</protein>
<dbReference type="GO" id="GO:0043005">
    <property type="term" value="C:neuron projection"/>
    <property type="evidence" value="ECO:0007669"/>
    <property type="project" value="UniProtKB-ARBA"/>
</dbReference>
<feature type="region of interest" description="Disordered" evidence="6">
    <location>
        <begin position="451"/>
        <end position="479"/>
    </location>
</feature>
<evidence type="ECO:0000256" key="5">
    <source>
        <dbReference type="ARBA" id="ARBA00023273"/>
    </source>
</evidence>
<feature type="region of interest" description="Disordered" evidence="6">
    <location>
        <begin position="620"/>
        <end position="654"/>
    </location>
</feature>
<dbReference type="PROSITE" id="PS50309">
    <property type="entry name" value="DC"/>
    <property type="match status" value="2"/>
</dbReference>
<evidence type="ECO:0000259" key="7">
    <source>
        <dbReference type="PROSITE" id="PS50309"/>
    </source>
</evidence>